<keyword evidence="2" id="KW-1185">Reference proteome</keyword>
<protein>
    <submittedName>
        <fullName evidence="1">Uncharacterized protein</fullName>
    </submittedName>
</protein>
<sequence>MGVFCGRDRWGESERSAIGQVLPWPLLREIVRFVLLRPMEDDAAALAPSASSSLRPSEAVLTAESNATRLLQMPSTWRHRLESQGASQLAVPWLACVDETNGAYWRQWEKLIEVFENTLRVRSAEALASGASGFDSAFLQEVMQLHSVLHENLQNKFTNFQADVMQQVGHLRSSQSESAFSTMLQEKMKDPSWCSQLGIPSEASLRSATDFLEGSAGTSGVTWMRFVMTTKRCCDCCL</sequence>
<gene>
    <name evidence="1" type="ORF">CCMP2556_LOCUS10414</name>
</gene>
<evidence type="ECO:0000313" key="2">
    <source>
        <dbReference type="Proteomes" id="UP001642484"/>
    </source>
</evidence>
<reference evidence="1 2" key="1">
    <citation type="submission" date="2024-02" db="EMBL/GenBank/DDBJ databases">
        <authorList>
            <person name="Chen Y."/>
            <person name="Shah S."/>
            <person name="Dougan E. K."/>
            <person name="Thang M."/>
            <person name="Chan C."/>
        </authorList>
    </citation>
    <scope>NUCLEOTIDE SEQUENCE [LARGE SCALE GENOMIC DNA]</scope>
</reference>
<dbReference type="EMBL" id="CAXAMN010004891">
    <property type="protein sequence ID" value="CAK9011369.1"/>
    <property type="molecule type" value="Genomic_DNA"/>
</dbReference>
<comment type="caution">
    <text evidence="1">The sequence shown here is derived from an EMBL/GenBank/DDBJ whole genome shotgun (WGS) entry which is preliminary data.</text>
</comment>
<name>A0ABP0JAF9_9DINO</name>
<accession>A0ABP0JAF9</accession>
<organism evidence="1 2">
    <name type="scientific">Durusdinium trenchii</name>
    <dbReference type="NCBI Taxonomy" id="1381693"/>
    <lineage>
        <taxon>Eukaryota</taxon>
        <taxon>Sar</taxon>
        <taxon>Alveolata</taxon>
        <taxon>Dinophyceae</taxon>
        <taxon>Suessiales</taxon>
        <taxon>Symbiodiniaceae</taxon>
        <taxon>Durusdinium</taxon>
    </lineage>
</organism>
<proteinExistence type="predicted"/>
<dbReference type="Proteomes" id="UP001642484">
    <property type="component" value="Unassembled WGS sequence"/>
</dbReference>
<evidence type="ECO:0000313" key="1">
    <source>
        <dbReference type="EMBL" id="CAK9011369.1"/>
    </source>
</evidence>